<feature type="domain" description="Putative zinc-finger" evidence="3">
    <location>
        <begin position="1219"/>
        <end position="1240"/>
    </location>
</feature>
<organism evidence="4 5">
    <name type="scientific">Vermiconidia calcicola</name>
    <dbReference type="NCBI Taxonomy" id="1690605"/>
    <lineage>
        <taxon>Eukaryota</taxon>
        <taxon>Fungi</taxon>
        <taxon>Dikarya</taxon>
        <taxon>Ascomycota</taxon>
        <taxon>Pezizomycotina</taxon>
        <taxon>Dothideomycetes</taxon>
        <taxon>Dothideomycetidae</taxon>
        <taxon>Mycosphaerellales</taxon>
        <taxon>Extremaceae</taxon>
        <taxon>Vermiconidia</taxon>
    </lineage>
</organism>
<feature type="region of interest" description="Disordered" evidence="2">
    <location>
        <begin position="238"/>
        <end position="268"/>
    </location>
</feature>
<feature type="region of interest" description="Disordered" evidence="2">
    <location>
        <begin position="1110"/>
        <end position="1146"/>
    </location>
</feature>
<dbReference type="InterPro" id="IPR039278">
    <property type="entry name" value="Red1"/>
</dbReference>
<dbReference type="GO" id="GO:0005634">
    <property type="term" value="C:nucleus"/>
    <property type="evidence" value="ECO:0007669"/>
    <property type="project" value="TreeGrafter"/>
</dbReference>
<dbReference type="InterPro" id="IPR019607">
    <property type="entry name" value="Putative_zinc-finger_domain"/>
</dbReference>
<feature type="compositionally biased region" description="Pro residues" evidence="2">
    <location>
        <begin position="100"/>
        <end position="113"/>
    </location>
</feature>
<feature type="compositionally biased region" description="Polar residues" evidence="2">
    <location>
        <begin position="702"/>
        <end position="712"/>
    </location>
</feature>
<feature type="compositionally biased region" description="Basic and acidic residues" evidence="2">
    <location>
        <begin position="673"/>
        <end position="694"/>
    </location>
</feature>
<evidence type="ECO:0000259" key="3">
    <source>
        <dbReference type="Pfam" id="PF10650"/>
    </source>
</evidence>
<protein>
    <recommendedName>
        <fullName evidence="3">Putative zinc-finger domain-containing protein</fullName>
    </recommendedName>
</protein>
<dbReference type="PANTHER" id="PTHR21563">
    <property type="entry name" value="ZINC FINGER C3H1 DOMAIN-CONTAINING PROTEIN"/>
    <property type="match status" value="1"/>
</dbReference>
<feature type="compositionally biased region" description="Acidic residues" evidence="2">
    <location>
        <begin position="599"/>
        <end position="614"/>
    </location>
</feature>
<feature type="region of interest" description="Disordered" evidence="2">
    <location>
        <begin position="157"/>
        <end position="216"/>
    </location>
</feature>
<comment type="caution">
    <text evidence="4">The sequence shown here is derived from an EMBL/GenBank/DDBJ whole genome shotgun (WGS) entry which is preliminary data.</text>
</comment>
<evidence type="ECO:0000256" key="1">
    <source>
        <dbReference type="SAM" id="Coils"/>
    </source>
</evidence>
<name>A0AAV9QQT1_9PEZI</name>
<keyword evidence="1" id="KW-0175">Coiled coil</keyword>
<feature type="compositionally biased region" description="Acidic residues" evidence="2">
    <location>
        <begin position="1011"/>
        <end position="1020"/>
    </location>
</feature>
<evidence type="ECO:0000313" key="5">
    <source>
        <dbReference type="Proteomes" id="UP001345827"/>
    </source>
</evidence>
<feature type="compositionally biased region" description="Polar residues" evidence="2">
    <location>
        <begin position="638"/>
        <end position="667"/>
    </location>
</feature>
<feature type="coiled-coil region" evidence="1">
    <location>
        <begin position="762"/>
        <end position="839"/>
    </location>
</feature>
<feature type="compositionally biased region" description="Polar residues" evidence="2">
    <location>
        <begin position="157"/>
        <end position="169"/>
    </location>
</feature>
<feature type="region of interest" description="Disordered" evidence="2">
    <location>
        <begin position="936"/>
        <end position="1086"/>
    </location>
</feature>
<keyword evidence="5" id="KW-1185">Reference proteome</keyword>
<feature type="region of interest" description="Disordered" evidence="2">
    <location>
        <begin position="434"/>
        <end position="465"/>
    </location>
</feature>
<feature type="compositionally biased region" description="Polar residues" evidence="2">
    <location>
        <begin position="31"/>
        <end position="70"/>
    </location>
</feature>
<feature type="compositionally biased region" description="Pro residues" evidence="2">
    <location>
        <begin position="76"/>
        <end position="85"/>
    </location>
</feature>
<dbReference type="Pfam" id="PF10650">
    <property type="entry name" value="zf-C3H1"/>
    <property type="match status" value="1"/>
</dbReference>
<feature type="region of interest" description="Disordered" evidence="2">
    <location>
        <begin position="572"/>
        <end position="748"/>
    </location>
</feature>
<feature type="compositionally biased region" description="Polar residues" evidence="2">
    <location>
        <begin position="115"/>
        <end position="142"/>
    </location>
</feature>
<dbReference type="EMBL" id="JAXLQG010000001">
    <property type="protein sequence ID" value="KAK5545905.1"/>
    <property type="molecule type" value="Genomic_DNA"/>
</dbReference>
<feature type="compositionally biased region" description="Polar residues" evidence="2">
    <location>
        <begin position="238"/>
        <end position="247"/>
    </location>
</feature>
<feature type="compositionally biased region" description="Polar residues" evidence="2">
    <location>
        <begin position="725"/>
        <end position="734"/>
    </location>
</feature>
<evidence type="ECO:0000313" key="4">
    <source>
        <dbReference type="EMBL" id="KAK5545905.1"/>
    </source>
</evidence>
<evidence type="ECO:0000256" key="2">
    <source>
        <dbReference type="SAM" id="MobiDB-lite"/>
    </source>
</evidence>
<dbReference type="GO" id="GO:0000178">
    <property type="term" value="C:exosome (RNase complex)"/>
    <property type="evidence" value="ECO:0007669"/>
    <property type="project" value="TreeGrafter"/>
</dbReference>
<reference evidence="4 5" key="1">
    <citation type="submission" date="2023-06" db="EMBL/GenBank/DDBJ databases">
        <title>Black Yeasts Isolated from many extreme environments.</title>
        <authorList>
            <person name="Coleine C."/>
            <person name="Stajich J.E."/>
            <person name="Selbmann L."/>
        </authorList>
    </citation>
    <scope>NUCLEOTIDE SEQUENCE [LARGE SCALE GENOMIC DNA]</scope>
    <source>
        <strain evidence="4 5">CCFEE 5887</strain>
    </source>
</reference>
<proteinExistence type="predicted"/>
<dbReference type="PANTHER" id="PTHR21563:SF3">
    <property type="entry name" value="ZINC FINGER C3H1 DOMAIN-CONTAINING PROTEIN"/>
    <property type="match status" value="1"/>
</dbReference>
<dbReference type="Proteomes" id="UP001345827">
    <property type="component" value="Unassembled WGS sequence"/>
</dbReference>
<sequence length="1313" mass="140656">MAHPYSSTPLYSGAPSYAPHQSYYPPFPPNGLQQPSHTPPVLTQQNLQPPLYQQSPSTAVAQRFDSNPQNRLPGHTFPPFPPPPTTLGADFFKQFAQAGLPPPPPPSFPPVPIPSTTGFPQFSTPSNSGIPSPYNPQSLPAPQTFASGVNLIEQTRLNQHDSFVGTPSGSRGGIDHRPLNERNSQSYGMNRGGTAQPPRPASRAVNEKDQALPSFGSRSDLELLFANLQNQPTQVQDYDMGNSNSITEPVGNVEQPSEQAGDASPYDPTRPATIDDRAAGAFRGAHNNAHNQQPGPAVRRYDDKSALELRQLAKGALLSLVPHKILYAELVREGIHPQVLRELYGELGIKVDADQGQPSEPSAPAVAGAMEDVTLHTSSTLAEPKAQSVSNFFLDGLPPNEVMPSSAPVDATKQKAVSSPSLERKDRIAQLLAAKTGRPTPSTPKAGSPAVAAAKPVETSSAPVSAPISPQVQQESFPASQAQNVAKAKAQTELVKARMEQLRRQTQTKTASAVQPTFGSTSQLQSALGHPGLIPGLFMSGSEAGMKKDVEMTGTLGGEQVGLVNNPLKRSFGFGSATTDPEPLTKKAHVEESAPTAPEDLDDQSEGEIIEDGQSDAMATGSEPGSSDLQEQYAADSLGQQSAATDKTVISGQSEITLPQNHSTNDDGSGDLYRSKQSEIEAMRRKIAELEQRNKLKRGRSQIESPASSSPATPVLTRAEHPLSSPASSQSPNVTGIGALSKAASSSRPITKLTPAQLAERAAALKADLLKQRAQRQQLLQDGLPDLNLEVSNTEVRLQTVRAELVRARANVGSCRVALEQSINVEKKLAEEVTRLEKQLQEGRSGQKQYFDELHQIKLDKLAETQESGQQQAAGYTAQTKPVTATHASTVSVSADLEKLAEDRGGATIATIQPHVLDVPAETSTMETAAAAAEIAAGPGDEQAPEAVTPVPMVAEEAPQAEVDEEEFTQGVARTDTFQTDEMEISPEPEPSPEQASPVLDGSREASAEDTPMDMGDDSDGSASMSDSDGEQEEGDYEPAEAEVTERQLADDSDEYDPEEAPVTDVSPTTTGVENEDEDFYEPFEHVDELNHQGTPMIAEELEQADAQTVPGFGKESTPITETVSEVPPDTKEDDIESGPQLTEADTLVKIHDLPNGSALKEDIPILDGSSAPVSRFVPYKTPLSTMKSFRFHRDFNDTIKSGYRSLTYSNSIDPSRPLCPTELAGETCSDPACDEQHFRQLGLADDKILVQLSSASDIKDKATRDEFLQGLKQVIAGMRAQDVKEFESVAGALSTYRREFFAERAQRQSEGS</sequence>
<feature type="compositionally biased region" description="Acidic residues" evidence="2">
    <location>
        <begin position="1028"/>
        <end position="1043"/>
    </location>
</feature>
<gene>
    <name evidence="4" type="ORF">LTR25_000915</name>
</gene>
<feature type="region of interest" description="Disordered" evidence="2">
    <location>
        <begin position="22"/>
        <end position="142"/>
    </location>
</feature>
<feature type="compositionally biased region" description="Basic and acidic residues" evidence="2">
    <location>
        <begin position="583"/>
        <end position="592"/>
    </location>
</feature>
<feature type="compositionally biased region" description="Acidic residues" evidence="2">
    <location>
        <begin position="1051"/>
        <end position="1062"/>
    </location>
</feature>
<feature type="region of interest" description="Disordered" evidence="2">
    <location>
        <begin position="404"/>
        <end position="423"/>
    </location>
</feature>
<accession>A0AAV9QQT1</accession>